<keyword evidence="7 19" id="KW-0963">Cytoplasm</keyword>
<dbReference type="RefSeq" id="WP_160126414.1">
    <property type="nucleotide sequence ID" value="NZ_CP031972.1"/>
</dbReference>
<comment type="function">
    <text evidence="1 19">Cell wall formation.</text>
</comment>
<comment type="subcellular location">
    <subcellularLocation>
        <location evidence="2 19">Cytoplasm</location>
    </subcellularLocation>
</comment>
<dbReference type="SUPFAM" id="SSF53623">
    <property type="entry name" value="MurD-like peptide ligases, catalytic domain"/>
    <property type="match status" value="1"/>
</dbReference>
<evidence type="ECO:0000256" key="13">
    <source>
        <dbReference type="ARBA" id="ARBA00022984"/>
    </source>
</evidence>
<dbReference type="GO" id="GO:0005524">
    <property type="term" value="F:ATP binding"/>
    <property type="evidence" value="ECO:0007669"/>
    <property type="project" value="UniProtKB-UniRule"/>
</dbReference>
<dbReference type="InterPro" id="IPR013221">
    <property type="entry name" value="Mur_ligase_cen"/>
</dbReference>
<dbReference type="NCBIfam" id="TIGR01082">
    <property type="entry name" value="murC"/>
    <property type="match status" value="1"/>
</dbReference>
<comment type="pathway">
    <text evidence="17">Glycan biosynthesis.</text>
</comment>
<evidence type="ECO:0000313" key="24">
    <source>
        <dbReference type="Proteomes" id="UP000463868"/>
    </source>
</evidence>
<dbReference type="Gene3D" id="3.40.1190.10">
    <property type="entry name" value="Mur-like, catalytic domain"/>
    <property type="match status" value="1"/>
</dbReference>
<keyword evidence="11 19" id="KW-0067">ATP-binding</keyword>
<keyword evidence="12 19" id="KW-0133">Cell shape</keyword>
<dbReference type="EMBL" id="CP031976">
    <property type="protein sequence ID" value="QHI12053.1"/>
    <property type="molecule type" value="Genomic_DNA"/>
</dbReference>
<dbReference type="Pfam" id="PF02875">
    <property type="entry name" value="Mur_ligase_C"/>
    <property type="match status" value="1"/>
</dbReference>
<keyword evidence="13 19" id="KW-0573">Peptidoglycan synthesis</keyword>
<dbReference type="InterPro" id="IPR004101">
    <property type="entry name" value="Mur_ligase_C"/>
</dbReference>
<evidence type="ECO:0000259" key="20">
    <source>
        <dbReference type="Pfam" id="PF01225"/>
    </source>
</evidence>
<evidence type="ECO:0000256" key="6">
    <source>
        <dbReference type="ARBA" id="ARBA00021749"/>
    </source>
</evidence>
<evidence type="ECO:0000256" key="17">
    <source>
        <dbReference type="ARBA" id="ARBA00060592"/>
    </source>
</evidence>
<dbReference type="InterPro" id="IPR050061">
    <property type="entry name" value="MurCDEF_pg_biosynth"/>
</dbReference>
<reference evidence="23 24" key="1">
    <citation type="submission" date="2018-08" db="EMBL/GenBank/DDBJ databases">
        <title>Analysis of the genomic diversity of Mexican Acinetobacter haemolyticus clinical isolates.</title>
        <authorList>
            <person name="Castro-Jaimes S."/>
            <person name="Cevallos M.A."/>
        </authorList>
    </citation>
    <scope>NUCLEOTIDE SEQUENCE [LARGE SCALE GENOMIC DNA]</scope>
    <source>
        <strain evidence="23 24">AN43</strain>
    </source>
</reference>
<evidence type="ECO:0000256" key="1">
    <source>
        <dbReference type="ARBA" id="ARBA00003921"/>
    </source>
</evidence>
<keyword evidence="8 19" id="KW-0436">Ligase</keyword>
<evidence type="ECO:0000256" key="4">
    <source>
        <dbReference type="ARBA" id="ARBA00010416"/>
    </source>
</evidence>
<evidence type="ECO:0000256" key="3">
    <source>
        <dbReference type="ARBA" id="ARBA00004752"/>
    </source>
</evidence>
<feature type="domain" description="Mur ligase C-terminal" evidence="21">
    <location>
        <begin position="328"/>
        <end position="464"/>
    </location>
</feature>
<dbReference type="Pfam" id="PF01225">
    <property type="entry name" value="Mur_ligase"/>
    <property type="match status" value="1"/>
</dbReference>
<dbReference type="HAMAP" id="MF_00046">
    <property type="entry name" value="MurC"/>
    <property type="match status" value="1"/>
</dbReference>
<evidence type="ECO:0000256" key="5">
    <source>
        <dbReference type="ARBA" id="ARBA00012211"/>
    </source>
</evidence>
<evidence type="ECO:0000259" key="22">
    <source>
        <dbReference type="Pfam" id="PF08245"/>
    </source>
</evidence>
<keyword evidence="9 19" id="KW-0132">Cell division</keyword>
<keyword evidence="10 19" id="KW-0547">Nucleotide-binding</keyword>
<keyword evidence="15 19" id="KW-0961">Cell wall biogenesis/degradation</keyword>
<evidence type="ECO:0000256" key="19">
    <source>
        <dbReference type="HAMAP-Rule" id="MF_00046"/>
    </source>
</evidence>
<comment type="pathway">
    <text evidence="3 19">Cell wall biogenesis; peptidoglycan biosynthesis.</text>
</comment>
<dbReference type="GO" id="GO:0071555">
    <property type="term" value="P:cell wall organization"/>
    <property type="evidence" value="ECO:0007669"/>
    <property type="project" value="UniProtKB-KW"/>
</dbReference>
<feature type="domain" description="Mur ligase N-terminal catalytic" evidence="20">
    <location>
        <begin position="23"/>
        <end position="121"/>
    </location>
</feature>
<dbReference type="InterPro" id="IPR005758">
    <property type="entry name" value="UDP-N-AcMur_Ala_ligase_MurC"/>
</dbReference>
<dbReference type="GO" id="GO:0009252">
    <property type="term" value="P:peptidoglycan biosynthetic process"/>
    <property type="evidence" value="ECO:0007669"/>
    <property type="project" value="UniProtKB-UniRule"/>
</dbReference>
<dbReference type="AlphaFoldDB" id="A0A857IG13"/>
<evidence type="ECO:0000256" key="2">
    <source>
        <dbReference type="ARBA" id="ARBA00004496"/>
    </source>
</evidence>
<dbReference type="Gene3D" id="3.40.50.720">
    <property type="entry name" value="NAD(P)-binding Rossmann-like Domain"/>
    <property type="match status" value="1"/>
</dbReference>
<gene>
    <name evidence="19" type="primary">murC</name>
    <name evidence="23" type="ORF">AhaeAN43_00935</name>
</gene>
<keyword evidence="14 19" id="KW-0131">Cell cycle</keyword>
<protein>
    <recommendedName>
        <fullName evidence="6 19">UDP-N-acetylmuramate--L-alanine ligase</fullName>
        <ecNumber evidence="5 19">6.3.2.8</ecNumber>
    </recommendedName>
    <alternativeName>
        <fullName evidence="18 19">UDP-N-acetylmuramoyl-L-alanine synthetase</fullName>
    </alternativeName>
</protein>
<dbReference type="InterPro" id="IPR036615">
    <property type="entry name" value="Mur_ligase_C_dom_sf"/>
</dbReference>
<dbReference type="GO" id="GO:0008360">
    <property type="term" value="P:regulation of cell shape"/>
    <property type="evidence" value="ECO:0007669"/>
    <property type="project" value="UniProtKB-KW"/>
</dbReference>
<accession>A0A857IG13</accession>
<dbReference type="GO" id="GO:0005737">
    <property type="term" value="C:cytoplasm"/>
    <property type="evidence" value="ECO:0007669"/>
    <property type="project" value="UniProtKB-SubCell"/>
</dbReference>
<dbReference type="UniPathway" id="UPA00219"/>
<sequence length="483" mass="52490">MSPTSPNQAKKLIKVPEMRRIKHIHFVGIGGAGMCGIAEVLSNQGYKVSGSDIKASKTTAQLEANNIKVYIGHTADNIKHADVLVVSTAIDPENPEVKAAIEQRTPIVRRAEMLGELMRYRHGIAVAGTHGKTTTTSLLTTMLAEGNLDPTYVIGGLLNSTGVNAALGDSRIIVAEADESDASFLYLQPMAAIVTNIDADHMDTYEGSFDKLKDTFIQFLHNLPFYGLAVVCGDDANIREILPRVGRPVLTYGFDEDNDIRAIDVEQDGMRSHFTVLRKDREPLRVTVNQPGLHNVLNALAAIGVATDEGVSDDAICRALAGFSGVGRRFQVQGEFEVGDGLVKLVDDYGHHPKEVEATIKAARASHPDRRLVMLFQPHRYSRTRDCFDDFVEVLSQVDQLLLLEVYSAGEKPIVGADSRALARSIRLRGEVEPILVDPVDGNLSSVLQKVLQGNDLLLTQGAGNVGAISVELAQHRLYAESP</sequence>
<dbReference type="GO" id="GO:0008763">
    <property type="term" value="F:UDP-N-acetylmuramate-L-alanine ligase activity"/>
    <property type="evidence" value="ECO:0007669"/>
    <property type="project" value="UniProtKB-UniRule"/>
</dbReference>
<evidence type="ECO:0000256" key="7">
    <source>
        <dbReference type="ARBA" id="ARBA00022490"/>
    </source>
</evidence>
<dbReference type="Proteomes" id="UP000463868">
    <property type="component" value="Chromosome"/>
</dbReference>
<evidence type="ECO:0000313" key="23">
    <source>
        <dbReference type="EMBL" id="QHI12053.1"/>
    </source>
</evidence>
<evidence type="ECO:0000256" key="10">
    <source>
        <dbReference type="ARBA" id="ARBA00022741"/>
    </source>
</evidence>
<dbReference type="InterPro" id="IPR036565">
    <property type="entry name" value="Mur-like_cat_sf"/>
</dbReference>
<dbReference type="SUPFAM" id="SSF53244">
    <property type="entry name" value="MurD-like peptide ligases, peptide-binding domain"/>
    <property type="match status" value="1"/>
</dbReference>
<evidence type="ECO:0000259" key="21">
    <source>
        <dbReference type="Pfam" id="PF02875"/>
    </source>
</evidence>
<organism evidence="23 24">
    <name type="scientific">Acinetobacter haemolyticus</name>
    <dbReference type="NCBI Taxonomy" id="29430"/>
    <lineage>
        <taxon>Bacteria</taxon>
        <taxon>Pseudomonadati</taxon>
        <taxon>Pseudomonadota</taxon>
        <taxon>Gammaproteobacteria</taxon>
        <taxon>Moraxellales</taxon>
        <taxon>Moraxellaceae</taxon>
        <taxon>Acinetobacter</taxon>
    </lineage>
</organism>
<dbReference type="PANTHER" id="PTHR43445">
    <property type="entry name" value="UDP-N-ACETYLMURAMATE--L-ALANINE LIGASE-RELATED"/>
    <property type="match status" value="1"/>
</dbReference>
<evidence type="ECO:0000256" key="15">
    <source>
        <dbReference type="ARBA" id="ARBA00023316"/>
    </source>
</evidence>
<dbReference type="GO" id="GO:0051301">
    <property type="term" value="P:cell division"/>
    <property type="evidence" value="ECO:0007669"/>
    <property type="project" value="UniProtKB-KW"/>
</dbReference>
<dbReference type="InterPro" id="IPR000713">
    <property type="entry name" value="Mur_ligase_N"/>
</dbReference>
<dbReference type="SUPFAM" id="SSF51984">
    <property type="entry name" value="MurCD N-terminal domain"/>
    <property type="match status" value="1"/>
</dbReference>
<dbReference type="Gene3D" id="3.90.190.20">
    <property type="entry name" value="Mur ligase, C-terminal domain"/>
    <property type="match status" value="1"/>
</dbReference>
<dbReference type="Pfam" id="PF08245">
    <property type="entry name" value="Mur_ligase_M"/>
    <property type="match status" value="1"/>
</dbReference>
<evidence type="ECO:0000256" key="18">
    <source>
        <dbReference type="ARBA" id="ARBA00079022"/>
    </source>
</evidence>
<feature type="binding site" evidence="19">
    <location>
        <begin position="128"/>
        <end position="134"/>
    </location>
    <ligand>
        <name>ATP</name>
        <dbReference type="ChEBI" id="CHEBI:30616"/>
    </ligand>
</feature>
<evidence type="ECO:0000256" key="11">
    <source>
        <dbReference type="ARBA" id="ARBA00022840"/>
    </source>
</evidence>
<evidence type="ECO:0000256" key="8">
    <source>
        <dbReference type="ARBA" id="ARBA00022598"/>
    </source>
</evidence>
<evidence type="ECO:0000256" key="12">
    <source>
        <dbReference type="ARBA" id="ARBA00022960"/>
    </source>
</evidence>
<dbReference type="EC" id="6.3.2.8" evidence="5 19"/>
<comment type="catalytic activity">
    <reaction evidence="16 19">
        <text>UDP-N-acetyl-alpha-D-muramate + L-alanine + ATP = UDP-N-acetyl-alpha-D-muramoyl-L-alanine + ADP + phosphate + H(+)</text>
        <dbReference type="Rhea" id="RHEA:23372"/>
        <dbReference type="ChEBI" id="CHEBI:15378"/>
        <dbReference type="ChEBI" id="CHEBI:30616"/>
        <dbReference type="ChEBI" id="CHEBI:43474"/>
        <dbReference type="ChEBI" id="CHEBI:57972"/>
        <dbReference type="ChEBI" id="CHEBI:70757"/>
        <dbReference type="ChEBI" id="CHEBI:83898"/>
        <dbReference type="ChEBI" id="CHEBI:456216"/>
        <dbReference type="EC" id="6.3.2.8"/>
    </reaction>
</comment>
<evidence type="ECO:0000256" key="16">
    <source>
        <dbReference type="ARBA" id="ARBA00047833"/>
    </source>
</evidence>
<dbReference type="PANTHER" id="PTHR43445:SF3">
    <property type="entry name" value="UDP-N-ACETYLMURAMATE--L-ALANINE LIGASE"/>
    <property type="match status" value="1"/>
</dbReference>
<evidence type="ECO:0000256" key="9">
    <source>
        <dbReference type="ARBA" id="ARBA00022618"/>
    </source>
</evidence>
<name>A0A857IG13_ACIHA</name>
<dbReference type="FunFam" id="3.40.50.720:FF:000046">
    <property type="entry name" value="UDP-N-acetylmuramate--L-alanine ligase"/>
    <property type="match status" value="1"/>
</dbReference>
<evidence type="ECO:0000256" key="14">
    <source>
        <dbReference type="ARBA" id="ARBA00023306"/>
    </source>
</evidence>
<dbReference type="FunFam" id="3.40.1190.10:FF:000001">
    <property type="entry name" value="UDP-N-acetylmuramate--L-alanine ligase"/>
    <property type="match status" value="1"/>
</dbReference>
<proteinExistence type="inferred from homology"/>
<comment type="similarity">
    <text evidence="4 19">Belongs to the MurCDEF family.</text>
</comment>
<feature type="domain" description="Mur ligase central" evidence="22">
    <location>
        <begin position="126"/>
        <end position="306"/>
    </location>
</feature>